<dbReference type="InterPro" id="IPR025758">
    <property type="entry name" value="Fic/DOC_N"/>
</dbReference>
<dbReference type="EMBL" id="AP012338">
    <property type="protein sequence ID" value="BAM02243.1"/>
    <property type="molecule type" value="Genomic_DNA"/>
</dbReference>
<sequence>MIEPAPWPHRPSRTPPGRAGASPRAAGTGPFCPAPCLPPAWLSGRLQERLSVADHAPGRLDGSITTLPHPDFLVFMHVRKEAVLSSQIEGTQSSLRDALSAEASI</sequence>
<name>I0IAF5_PHYMF</name>
<dbReference type="HOGENOM" id="CLU_2234010_0_0_0"/>
<feature type="region of interest" description="Disordered" evidence="1">
    <location>
        <begin position="1"/>
        <end position="27"/>
    </location>
</feature>
<evidence type="ECO:0000313" key="3">
    <source>
        <dbReference type="EMBL" id="BAM02243.1"/>
    </source>
</evidence>
<evidence type="ECO:0000259" key="2">
    <source>
        <dbReference type="Pfam" id="PF13784"/>
    </source>
</evidence>
<dbReference type="STRING" id="1142394.PSMK_00840"/>
<dbReference type="Proteomes" id="UP000007881">
    <property type="component" value="Chromosome"/>
</dbReference>
<reference evidence="3 4" key="1">
    <citation type="submission" date="2012-02" db="EMBL/GenBank/DDBJ databases">
        <title>Complete genome sequence of Phycisphaera mikurensis NBRC 102666.</title>
        <authorList>
            <person name="Ankai A."/>
            <person name="Hosoyama A."/>
            <person name="Terui Y."/>
            <person name="Sekine M."/>
            <person name="Fukai R."/>
            <person name="Kato Y."/>
            <person name="Nakamura S."/>
            <person name="Yamada-Narita S."/>
            <person name="Kawakoshi A."/>
            <person name="Fukunaga Y."/>
            <person name="Yamazaki S."/>
            <person name="Fujita N."/>
        </authorList>
    </citation>
    <scope>NUCLEOTIDE SEQUENCE [LARGE SCALE GENOMIC DNA]</scope>
    <source>
        <strain evidence="4">NBRC 102666 / KCTC 22515 / FYK2301M01</strain>
    </source>
</reference>
<dbReference type="KEGG" id="phm:PSMK_00840"/>
<keyword evidence="4" id="KW-1185">Reference proteome</keyword>
<dbReference type="Pfam" id="PF13784">
    <property type="entry name" value="Fic_N"/>
    <property type="match status" value="1"/>
</dbReference>
<proteinExistence type="predicted"/>
<feature type="domain" description="Fic/DOC N-terminal" evidence="2">
    <location>
        <begin position="48"/>
        <end position="103"/>
    </location>
</feature>
<dbReference type="AlphaFoldDB" id="I0IAF5"/>
<gene>
    <name evidence="3" type="ordered locus">PSMK_00840</name>
</gene>
<protein>
    <recommendedName>
        <fullName evidence="2">Fic/DOC N-terminal domain-containing protein</fullName>
    </recommendedName>
</protein>
<feature type="compositionally biased region" description="Low complexity" evidence="1">
    <location>
        <begin position="15"/>
        <end position="27"/>
    </location>
</feature>
<dbReference type="eggNOG" id="COG3177">
    <property type="taxonomic scope" value="Bacteria"/>
</dbReference>
<organism evidence="3 4">
    <name type="scientific">Phycisphaera mikurensis (strain NBRC 102666 / KCTC 22515 / FYK2301M01)</name>
    <dbReference type="NCBI Taxonomy" id="1142394"/>
    <lineage>
        <taxon>Bacteria</taxon>
        <taxon>Pseudomonadati</taxon>
        <taxon>Planctomycetota</taxon>
        <taxon>Phycisphaerae</taxon>
        <taxon>Phycisphaerales</taxon>
        <taxon>Phycisphaeraceae</taxon>
        <taxon>Phycisphaera</taxon>
    </lineage>
</organism>
<evidence type="ECO:0000256" key="1">
    <source>
        <dbReference type="SAM" id="MobiDB-lite"/>
    </source>
</evidence>
<accession>I0IAF5</accession>
<evidence type="ECO:0000313" key="4">
    <source>
        <dbReference type="Proteomes" id="UP000007881"/>
    </source>
</evidence>